<name>A0A1M5XMI2_9BACT</name>
<dbReference type="PANTHER" id="PTHR43537:SF5">
    <property type="entry name" value="UXU OPERON TRANSCRIPTIONAL REGULATOR"/>
    <property type="match status" value="1"/>
</dbReference>
<proteinExistence type="predicted"/>
<dbReference type="RefSeq" id="WP_073377578.1">
    <property type="nucleotide sequence ID" value="NZ_FQXS01000021.1"/>
</dbReference>
<evidence type="ECO:0000313" key="5">
    <source>
        <dbReference type="EMBL" id="SHI01047.1"/>
    </source>
</evidence>
<dbReference type="EMBL" id="FQXS01000021">
    <property type="protein sequence ID" value="SHI01047.1"/>
    <property type="molecule type" value="Genomic_DNA"/>
</dbReference>
<evidence type="ECO:0000256" key="2">
    <source>
        <dbReference type="ARBA" id="ARBA00023125"/>
    </source>
</evidence>
<dbReference type="CDD" id="cd07377">
    <property type="entry name" value="WHTH_GntR"/>
    <property type="match status" value="1"/>
</dbReference>
<sequence length="219" mass="24607">MATTKVVRKSLKDQVKKILIERIVEGTLVPGDRIKELQVAKELGTSQAPVREAIRCLETLGYIDHIPHVGAMVKNFNRRELEEAYQVREAVEVFAVAGLEETCDEEACAPLLAVLERCLTDMQTAVAQREIQLLTKADNRFHRAIVEFSGNTTMVSVWDSLKIQVQVVGTLVEAAMPLQTIYELHPPIVGALRQQRSRDAAALLTDHYRTIKTFWGRSD</sequence>
<dbReference type="Gene3D" id="1.10.10.10">
    <property type="entry name" value="Winged helix-like DNA-binding domain superfamily/Winged helix DNA-binding domain"/>
    <property type="match status" value="1"/>
</dbReference>
<accession>A0A1M5XMI2</accession>
<feature type="domain" description="HTH gntR-type" evidence="4">
    <location>
        <begin position="9"/>
        <end position="76"/>
    </location>
</feature>
<dbReference type="Pfam" id="PF07729">
    <property type="entry name" value="FCD"/>
    <property type="match status" value="1"/>
</dbReference>
<dbReference type="InterPro" id="IPR011711">
    <property type="entry name" value="GntR_C"/>
</dbReference>
<dbReference type="GO" id="GO:0003700">
    <property type="term" value="F:DNA-binding transcription factor activity"/>
    <property type="evidence" value="ECO:0007669"/>
    <property type="project" value="InterPro"/>
</dbReference>
<dbReference type="STRING" id="1121409.SAMN02745124_03203"/>
<dbReference type="OrthoDB" id="5499567at2"/>
<protein>
    <submittedName>
        <fullName evidence="5">DNA-binding transcriptional regulator, GntR family</fullName>
    </submittedName>
</protein>
<dbReference type="Gene3D" id="1.20.120.530">
    <property type="entry name" value="GntR ligand-binding domain-like"/>
    <property type="match status" value="1"/>
</dbReference>
<keyword evidence="3" id="KW-0804">Transcription</keyword>
<gene>
    <name evidence="5" type="ORF">SAMN02745124_03203</name>
</gene>
<dbReference type="SUPFAM" id="SSF46785">
    <property type="entry name" value="Winged helix' DNA-binding domain"/>
    <property type="match status" value="1"/>
</dbReference>
<keyword evidence="1" id="KW-0805">Transcription regulation</keyword>
<evidence type="ECO:0000259" key="4">
    <source>
        <dbReference type="PROSITE" id="PS50949"/>
    </source>
</evidence>
<dbReference type="InterPro" id="IPR036390">
    <property type="entry name" value="WH_DNA-bd_sf"/>
</dbReference>
<dbReference type="AlphaFoldDB" id="A0A1M5XMI2"/>
<dbReference type="Pfam" id="PF00392">
    <property type="entry name" value="GntR"/>
    <property type="match status" value="1"/>
</dbReference>
<organism evidence="5 6">
    <name type="scientific">Desulfofustis glycolicus DSM 9705</name>
    <dbReference type="NCBI Taxonomy" id="1121409"/>
    <lineage>
        <taxon>Bacteria</taxon>
        <taxon>Pseudomonadati</taxon>
        <taxon>Thermodesulfobacteriota</taxon>
        <taxon>Desulfobulbia</taxon>
        <taxon>Desulfobulbales</taxon>
        <taxon>Desulfocapsaceae</taxon>
        <taxon>Desulfofustis</taxon>
    </lineage>
</organism>
<dbReference type="SMART" id="SM00895">
    <property type="entry name" value="FCD"/>
    <property type="match status" value="1"/>
</dbReference>
<evidence type="ECO:0000256" key="1">
    <source>
        <dbReference type="ARBA" id="ARBA00023015"/>
    </source>
</evidence>
<dbReference type="PANTHER" id="PTHR43537">
    <property type="entry name" value="TRANSCRIPTIONAL REGULATOR, GNTR FAMILY"/>
    <property type="match status" value="1"/>
</dbReference>
<dbReference type="GO" id="GO:0003677">
    <property type="term" value="F:DNA binding"/>
    <property type="evidence" value="ECO:0007669"/>
    <property type="project" value="UniProtKB-KW"/>
</dbReference>
<dbReference type="SUPFAM" id="SSF48008">
    <property type="entry name" value="GntR ligand-binding domain-like"/>
    <property type="match status" value="1"/>
</dbReference>
<keyword evidence="2 5" id="KW-0238">DNA-binding</keyword>
<dbReference type="SMART" id="SM00345">
    <property type="entry name" value="HTH_GNTR"/>
    <property type="match status" value="1"/>
</dbReference>
<dbReference type="InterPro" id="IPR008920">
    <property type="entry name" value="TF_FadR/GntR_C"/>
</dbReference>
<evidence type="ECO:0000256" key="3">
    <source>
        <dbReference type="ARBA" id="ARBA00023163"/>
    </source>
</evidence>
<reference evidence="5 6" key="1">
    <citation type="submission" date="2016-11" db="EMBL/GenBank/DDBJ databases">
        <authorList>
            <person name="Jaros S."/>
            <person name="Januszkiewicz K."/>
            <person name="Wedrychowicz H."/>
        </authorList>
    </citation>
    <scope>NUCLEOTIDE SEQUENCE [LARGE SCALE GENOMIC DNA]</scope>
    <source>
        <strain evidence="5 6">DSM 9705</strain>
    </source>
</reference>
<dbReference type="PROSITE" id="PS50949">
    <property type="entry name" value="HTH_GNTR"/>
    <property type="match status" value="1"/>
</dbReference>
<evidence type="ECO:0000313" key="6">
    <source>
        <dbReference type="Proteomes" id="UP000184139"/>
    </source>
</evidence>
<dbReference type="Proteomes" id="UP000184139">
    <property type="component" value="Unassembled WGS sequence"/>
</dbReference>
<keyword evidence="6" id="KW-1185">Reference proteome</keyword>
<dbReference type="InterPro" id="IPR036388">
    <property type="entry name" value="WH-like_DNA-bd_sf"/>
</dbReference>
<dbReference type="InterPro" id="IPR000524">
    <property type="entry name" value="Tscrpt_reg_HTH_GntR"/>
</dbReference>